<dbReference type="PANTHER" id="PTHR43678">
    <property type="entry name" value="PUTATIVE (AFU_ORTHOLOGUE AFUA_2G00640)-RELATED"/>
    <property type="match status" value="1"/>
</dbReference>
<feature type="domain" description="Glycoside hydrolase family 20 catalytic" evidence="3">
    <location>
        <begin position="41"/>
        <end position="299"/>
    </location>
</feature>
<dbReference type="EMBL" id="JBHTIS010001240">
    <property type="protein sequence ID" value="MFD1047766.1"/>
    <property type="molecule type" value="Genomic_DNA"/>
</dbReference>
<dbReference type="InterPro" id="IPR017853">
    <property type="entry name" value="GH"/>
</dbReference>
<reference evidence="5" key="1">
    <citation type="journal article" date="2019" name="Int. J. Syst. Evol. Microbiol.">
        <title>The Global Catalogue of Microorganisms (GCM) 10K type strain sequencing project: providing services to taxonomists for standard genome sequencing and annotation.</title>
        <authorList>
            <consortium name="The Broad Institute Genomics Platform"/>
            <consortium name="The Broad Institute Genome Sequencing Center for Infectious Disease"/>
            <person name="Wu L."/>
            <person name="Ma J."/>
        </authorList>
    </citation>
    <scope>NUCLEOTIDE SEQUENCE [LARGE SCALE GENOMIC DNA]</scope>
    <source>
        <strain evidence="5">JCM 31486</strain>
    </source>
</reference>
<gene>
    <name evidence="4" type="ORF">ACFQ1S_20615</name>
</gene>
<dbReference type="InterPro" id="IPR052764">
    <property type="entry name" value="GH20_Enzymes"/>
</dbReference>
<comment type="similarity">
    <text evidence="1">Belongs to the glycosyl hydrolase 20 family.</text>
</comment>
<evidence type="ECO:0000256" key="1">
    <source>
        <dbReference type="ARBA" id="ARBA00006285"/>
    </source>
</evidence>
<sequence>MAVAIAARTETGVFEGTRTVLQLLHQGFTVPRGTARDWSTYPERGLMVDDGRKFFTAGWLADHVRELAYLKLNVLHLHLSDNLGFRIESSVHPEVVSPDHLTKQQVKDLIALAARYHVTVLPEIDMPGHMDTILAAHPDLRLTGKDGTVNNGFIDLAKDGSYTLMKDLITEYLPLFPAPYWHIGADEYVTNYGNYPQLQTYARAHYGPNATAKDAYYGFVNWADALVRANGKITRMWNDGIRSGDGTIAPNPDIVVEFWFDYGDSPQQLADAGHVVANDSWDPTYYVLGGAKPNTTWGYETWNPNVFQGNQELTDPTRNRGSLIHVWCDNPNAETETRIAAGIRDPLRMLAQQLWGSPKLVPT</sequence>
<name>A0ABW3MAX5_9PSEU</name>
<dbReference type="PANTHER" id="PTHR43678:SF1">
    <property type="entry name" value="BETA-N-ACETYLHEXOSAMINIDASE"/>
    <property type="match status" value="1"/>
</dbReference>
<dbReference type="Gene3D" id="3.30.379.10">
    <property type="entry name" value="Chitobiase/beta-hexosaminidase domain 2-like"/>
    <property type="match status" value="1"/>
</dbReference>
<evidence type="ECO:0000259" key="3">
    <source>
        <dbReference type="Pfam" id="PF00728"/>
    </source>
</evidence>
<dbReference type="CDD" id="cd06564">
    <property type="entry name" value="GH20_DspB_LnbB-like"/>
    <property type="match status" value="1"/>
</dbReference>
<dbReference type="SUPFAM" id="SSF51445">
    <property type="entry name" value="(Trans)glycosidases"/>
    <property type="match status" value="1"/>
</dbReference>
<organism evidence="4 5">
    <name type="scientific">Kibdelosporangium lantanae</name>
    <dbReference type="NCBI Taxonomy" id="1497396"/>
    <lineage>
        <taxon>Bacteria</taxon>
        <taxon>Bacillati</taxon>
        <taxon>Actinomycetota</taxon>
        <taxon>Actinomycetes</taxon>
        <taxon>Pseudonocardiales</taxon>
        <taxon>Pseudonocardiaceae</taxon>
        <taxon>Kibdelosporangium</taxon>
    </lineage>
</organism>
<dbReference type="GO" id="GO:0016787">
    <property type="term" value="F:hydrolase activity"/>
    <property type="evidence" value="ECO:0007669"/>
    <property type="project" value="UniProtKB-KW"/>
</dbReference>
<feature type="non-terminal residue" evidence="4">
    <location>
        <position position="363"/>
    </location>
</feature>
<dbReference type="InterPro" id="IPR025705">
    <property type="entry name" value="Beta_hexosaminidase_sua/sub"/>
</dbReference>
<dbReference type="Proteomes" id="UP001597045">
    <property type="component" value="Unassembled WGS sequence"/>
</dbReference>
<proteinExistence type="inferred from homology"/>
<evidence type="ECO:0000313" key="5">
    <source>
        <dbReference type="Proteomes" id="UP001597045"/>
    </source>
</evidence>
<dbReference type="Gene3D" id="3.20.20.80">
    <property type="entry name" value="Glycosidases"/>
    <property type="match status" value="1"/>
</dbReference>
<dbReference type="InterPro" id="IPR015883">
    <property type="entry name" value="Glyco_hydro_20_cat"/>
</dbReference>
<protein>
    <submittedName>
        <fullName evidence="4">Glycoside hydrolase family 20 protein</fullName>
    </submittedName>
</protein>
<accession>A0ABW3MAX5</accession>
<keyword evidence="5" id="KW-1185">Reference proteome</keyword>
<evidence type="ECO:0000256" key="2">
    <source>
        <dbReference type="ARBA" id="ARBA00022801"/>
    </source>
</evidence>
<dbReference type="InterPro" id="IPR029018">
    <property type="entry name" value="Hex-like_dom2"/>
</dbReference>
<comment type="caution">
    <text evidence="4">The sequence shown here is derived from an EMBL/GenBank/DDBJ whole genome shotgun (WGS) entry which is preliminary data.</text>
</comment>
<evidence type="ECO:0000313" key="4">
    <source>
        <dbReference type="EMBL" id="MFD1047766.1"/>
    </source>
</evidence>
<keyword evidence="2 4" id="KW-0378">Hydrolase</keyword>
<dbReference type="PRINTS" id="PR00738">
    <property type="entry name" value="GLHYDRLASE20"/>
</dbReference>
<dbReference type="Pfam" id="PF00728">
    <property type="entry name" value="Glyco_hydro_20"/>
    <property type="match status" value="1"/>
</dbReference>